<dbReference type="PANTHER" id="PTHR32063">
    <property type="match status" value="1"/>
</dbReference>
<reference evidence="2 3" key="1">
    <citation type="submission" date="2020-08" db="EMBL/GenBank/DDBJ databases">
        <title>Genomic Encyclopedia of Type Strains, Phase IV (KMG-IV): sequencing the most valuable type-strain genomes for metagenomic binning, comparative biology and taxonomic classification.</title>
        <authorList>
            <person name="Goeker M."/>
        </authorList>
    </citation>
    <scope>NUCLEOTIDE SEQUENCE [LARGE SCALE GENOMIC DNA]</scope>
    <source>
        <strain evidence="2 3">DSM 103377</strain>
    </source>
</reference>
<keyword evidence="1" id="KW-0472">Membrane</keyword>
<dbReference type="RefSeq" id="WP_184012163.1">
    <property type="nucleotide sequence ID" value="NZ_JACIJS010000007.1"/>
</dbReference>
<dbReference type="GO" id="GO:0042910">
    <property type="term" value="F:xenobiotic transmembrane transporter activity"/>
    <property type="evidence" value="ECO:0007669"/>
    <property type="project" value="TreeGrafter"/>
</dbReference>
<dbReference type="SUPFAM" id="SSF82866">
    <property type="entry name" value="Multidrug efflux transporter AcrB transmembrane domain"/>
    <property type="match status" value="2"/>
</dbReference>
<evidence type="ECO:0000256" key="1">
    <source>
        <dbReference type="SAM" id="Phobius"/>
    </source>
</evidence>
<feature type="transmembrane region" description="Helical" evidence="1">
    <location>
        <begin position="511"/>
        <end position="531"/>
    </location>
</feature>
<dbReference type="EMBL" id="JACIJS010000007">
    <property type="protein sequence ID" value="MBB5516499.1"/>
    <property type="molecule type" value="Genomic_DNA"/>
</dbReference>
<organism evidence="2 3">
    <name type="scientific">Rubricella aquisinus</name>
    <dbReference type="NCBI Taxonomy" id="2028108"/>
    <lineage>
        <taxon>Bacteria</taxon>
        <taxon>Pseudomonadati</taxon>
        <taxon>Pseudomonadota</taxon>
        <taxon>Alphaproteobacteria</taxon>
        <taxon>Rhodobacterales</taxon>
        <taxon>Paracoccaceae</taxon>
        <taxon>Rubricella</taxon>
    </lineage>
</organism>
<dbReference type="InterPro" id="IPR001036">
    <property type="entry name" value="Acrflvin-R"/>
</dbReference>
<dbReference type="AlphaFoldDB" id="A0A840WN67"/>
<sequence>MTGMIDWATTRARMIFAFVLLSLTAGALAYTNLPKEGEPDIDVPVLVVRAPLPGVAAEDAEKLLVRPLEQQLRELEGLKNLNATAAEGMAIVVLEFEFGWDKAATIAETRDKVDRAKADFPSAAQEPVISEINFSEFPILVVSLSGNVPERTLFRIADALQAEVEGLPQVLEAGLAGYREEMLEVLIDPLMLEAYNVTAQELLAVVTNNNQLVAAGEVTNGSGAYSVKIPSSFDDPQDVYNLPVKVNGDRVITLGDLAEIRLTFEDAAGTARYNGEPTVALQVVKRKGVNLIDTVALVRDTVNAQVATWPAEMQEAVEVNFSMDESTNVADMVSQLEASVLTAIALVMIVVLATLGMRSALLVGFAIPTSFLLTFAVFGALNFPVSNIVMFGLILAVGMLVDGAIVVVEYADKRISEGVGPMQAYGAAAKRMFWPIVSSTATTLCAFLPMLFWPGIPGEFMGMLPVTLIFVLSASLVVALLYLPVVGGVAGRLSRFFEATGAQLRNAVPKWVRLLALVLLGVVLFVGFSLLMGGQSVPGLMLMVVAMMALSVIGASLKQARVAEVETAGYHRRPAGRVIQFIVGNPVMPLVTILGVVGFAFMVTFVIFPQNSNGVEFFVETEPERAVAQIRARGNLSLEEKDRLVRQAEQAMQGVEGVESIFAFAGDGGLNQNGGGAAVPQDTIGQIQIELESWRVRGDGNDILDALQARFDQIPGIIVELNEQAQGPADGKPVHLRIKGDNWEELLVAAGQARAKFDATPGLTSIEDSRPLPGIDWQINVDVEAAGRYGADVATVGAMVQLVTRGILLDTMRTETSDEEVEIRVRFPEEARLLSTLDTLRVRTPDGLVPLSNFITREPVPKLAEINRINTERYFDVLADVEPGKTLIELVYPLPDDADPDASPETRALAFGDVADDEARSDLTIAADVPRFFGLFTSEVVTSYRVDTWLDGMTQSAIQSAVDDGAKVHVTPLNANVLIDQLTTWLEEEANLPPTLTTEWTGDREEQEESGAFLMQAMLGALGLMFVILLAQFNSLYNSIAVLLAVIFSVVGVLIGMMVMGQPFSIIMTGTGIVALAGIVVNNNIVLIDTYQEYSRFMPKLEAIVRTVEARLRPVFLTTVTTMAGLAPMMFAVSIDFANGGYSIGAPTALWWTQLATAVVFGLGTATVLTLVFTPAVLALRVWIGFLVFGRTTFDKASDTKTRRNDRDLVRAARKRRNKGDIVWTDIDLRPDLEIPHQPAGPHLSAAE</sequence>
<feature type="transmembrane region" description="Helical" evidence="1">
    <location>
        <begin position="1115"/>
        <end position="1135"/>
    </location>
</feature>
<keyword evidence="1" id="KW-0812">Transmembrane</keyword>
<keyword evidence="3" id="KW-1185">Reference proteome</keyword>
<feature type="transmembrane region" description="Helical" evidence="1">
    <location>
        <begin position="1040"/>
        <end position="1060"/>
    </location>
</feature>
<feature type="transmembrane region" description="Helical" evidence="1">
    <location>
        <begin position="468"/>
        <end position="490"/>
    </location>
</feature>
<protein>
    <submittedName>
        <fullName evidence="2">Multidrug efflux pump</fullName>
    </submittedName>
</protein>
<feature type="transmembrane region" description="Helical" evidence="1">
    <location>
        <begin position="362"/>
        <end position="382"/>
    </location>
</feature>
<feature type="transmembrane region" description="Helical" evidence="1">
    <location>
        <begin position="336"/>
        <end position="355"/>
    </location>
</feature>
<comment type="caution">
    <text evidence="2">The sequence shown here is derived from an EMBL/GenBank/DDBJ whole genome shotgun (WGS) entry which is preliminary data.</text>
</comment>
<dbReference type="Proteomes" id="UP000553766">
    <property type="component" value="Unassembled WGS sequence"/>
</dbReference>
<evidence type="ECO:0000313" key="3">
    <source>
        <dbReference type="Proteomes" id="UP000553766"/>
    </source>
</evidence>
<dbReference type="SUPFAM" id="SSF82693">
    <property type="entry name" value="Multidrug efflux transporter AcrB pore domain, PN1, PN2, PC1 and PC2 subdomains"/>
    <property type="match status" value="2"/>
</dbReference>
<gene>
    <name evidence="2" type="ORF">FHS89_002530</name>
</gene>
<dbReference type="GO" id="GO:0005886">
    <property type="term" value="C:plasma membrane"/>
    <property type="evidence" value="ECO:0007669"/>
    <property type="project" value="TreeGrafter"/>
</dbReference>
<dbReference type="InterPro" id="IPR027463">
    <property type="entry name" value="AcrB_DN_DC_subdom"/>
</dbReference>
<dbReference type="Gene3D" id="3.30.70.1430">
    <property type="entry name" value="Multidrug efflux transporter AcrB pore domain"/>
    <property type="match status" value="2"/>
</dbReference>
<feature type="transmembrane region" description="Helical" evidence="1">
    <location>
        <begin position="432"/>
        <end position="456"/>
    </location>
</feature>
<dbReference type="Gene3D" id="3.30.70.1440">
    <property type="entry name" value="Multidrug efflux transporter AcrB pore domain"/>
    <property type="match status" value="1"/>
</dbReference>
<dbReference type="Gene3D" id="3.30.70.1320">
    <property type="entry name" value="Multidrug efflux transporter AcrB pore domain like"/>
    <property type="match status" value="1"/>
</dbReference>
<feature type="transmembrane region" description="Helical" evidence="1">
    <location>
        <begin position="1013"/>
        <end position="1033"/>
    </location>
</feature>
<dbReference type="Gene3D" id="1.20.1640.10">
    <property type="entry name" value="Multidrug efflux transporter AcrB transmembrane domain"/>
    <property type="match status" value="5"/>
</dbReference>
<dbReference type="SUPFAM" id="SSF82714">
    <property type="entry name" value="Multidrug efflux transporter AcrB TolC docking domain, DN and DC subdomains"/>
    <property type="match status" value="2"/>
</dbReference>
<feature type="transmembrane region" description="Helical" evidence="1">
    <location>
        <begin position="388"/>
        <end position="411"/>
    </location>
</feature>
<evidence type="ECO:0000313" key="2">
    <source>
        <dbReference type="EMBL" id="MBB5516499.1"/>
    </source>
</evidence>
<dbReference type="Gene3D" id="3.30.2090.10">
    <property type="entry name" value="Multidrug efflux transporter AcrB TolC docking domain, DN and DC subdomains"/>
    <property type="match status" value="2"/>
</dbReference>
<feature type="transmembrane region" description="Helical" evidence="1">
    <location>
        <begin position="537"/>
        <end position="557"/>
    </location>
</feature>
<feature type="transmembrane region" description="Helical" evidence="1">
    <location>
        <begin position="1155"/>
        <end position="1184"/>
    </location>
</feature>
<name>A0A840WN67_9RHOB</name>
<dbReference type="PANTHER" id="PTHR32063:SF0">
    <property type="entry name" value="SWARMING MOTILITY PROTEIN SWRC"/>
    <property type="match status" value="1"/>
</dbReference>
<feature type="transmembrane region" description="Helical" evidence="1">
    <location>
        <begin position="578"/>
        <end position="608"/>
    </location>
</feature>
<feature type="transmembrane region" description="Helical" evidence="1">
    <location>
        <begin position="1066"/>
        <end position="1088"/>
    </location>
</feature>
<dbReference type="PRINTS" id="PR00702">
    <property type="entry name" value="ACRIFLAVINRP"/>
</dbReference>
<keyword evidence="1" id="KW-1133">Transmembrane helix</keyword>
<dbReference type="Pfam" id="PF00873">
    <property type="entry name" value="ACR_tran"/>
    <property type="match status" value="3"/>
</dbReference>
<proteinExistence type="predicted"/>
<accession>A0A840WN67</accession>